<evidence type="ECO:0000313" key="2">
    <source>
        <dbReference type="Proteomes" id="UP000280417"/>
    </source>
</evidence>
<name>A0A662DD04_UNCAE</name>
<dbReference type="AlphaFoldDB" id="A0A662DD04"/>
<accession>A0A662DD04</accession>
<comment type="caution">
    <text evidence="1">The sequence shown here is derived from an EMBL/GenBank/DDBJ whole genome shotgun (WGS) entry which is preliminary data.</text>
</comment>
<evidence type="ECO:0000313" key="1">
    <source>
        <dbReference type="EMBL" id="RLE12059.1"/>
    </source>
</evidence>
<organism evidence="1 2">
    <name type="scientific">Aerophobetes bacterium</name>
    <dbReference type="NCBI Taxonomy" id="2030807"/>
    <lineage>
        <taxon>Bacteria</taxon>
        <taxon>Candidatus Aerophobota</taxon>
    </lineage>
</organism>
<sequence>MDSIQVQHIHVQHHALLRILHVARKKDNTLGRWFQVMTEAQFQEMHTMSTGMVPLPGALVMVILG</sequence>
<dbReference type="Proteomes" id="UP000280417">
    <property type="component" value="Unassembled WGS sequence"/>
</dbReference>
<protein>
    <submittedName>
        <fullName evidence="1">Uncharacterized protein</fullName>
    </submittedName>
</protein>
<dbReference type="EMBL" id="QMQA01000196">
    <property type="protein sequence ID" value="RLE12059.1"/>
    <property type="molecule type" value="Genomic_DNA"/>
</dbReference>
<gene>
    <name evidence="1" type="ORF">DRJ04_06910</name>
</gene>
<reference evidence="1 2" key="1">
    <citation type="submission" date="2018-06" db="EMBL/GenBank/DDBJ databases">
        <title>Extensive metabolic versatility and redundancy in microbially diverse, dynamic hydrothermal sediments.</title>
        <authorList>
            <person name="Dombrowski N."/>
            <person name="Teske A."/>
            <person name="Baker B.J."/>
        </authorList>
    </citation>
    <scope>NUCLEOTIDE SEQUENCE [LARGE SCALE GENOMIC DNA]</scope>
    <source>
        <strain evidence="1">B3_G15</strain>
    </source>
</reference>
<proteinExistence type="predicted"/>